<feature type="compositionally biased region" description="Basic and acidic residues" evidence="5">
    <location>
        <begin position="200"/>
        <end position="209"/>
    </location>
</feature>
<evidence type="ECO:0000259" key="6">
    <source>
        <dbReference type="PROSITE" id="PS50977"/>
    </source>
</evidence>
<dbReference type="Gene3D" id="1.10.357.10">
    <property type="entry name" value="Tetracycline Repressor, domain 2"/>
    <property type="match status" value="1"/>
</dbReference>
<name>A0ABV0LA38_9PSEU</name>
<evidence type="ECO:0000313" key="8">
    <source>
        <dbReference type="Proteomes" id="UP001440984"/>
    </source>
</evidence>
<protein>
    <submittedName>
        <fullName evidence="7">Helix-turn-helix domain-containing protein</fullName>
    </submittedName>
</protein>
<keyword evidence="1" id="KW-0805">Transcription regulation</keyword>
<dbReference type="SUPFAM" id="SSF46689">
    <property type="entry name" value="Homeodomain-like"/>
    <property type="match status" value="1"/>
</dbReference>
<feature type="region of interest" description="Disordered" evidence="5">
    <location>
        <begin position="190"/>
        <end position="209"/>
    </location>
</feature>
<dbReference type="InterPro" id="IPR036271">
    <property type="entry name" value="Tet_transcr_reg_TetR-rel_C_sf"/>
</dbReference>
<accession>A0ABV0LA38</accession>
<dbReference type="PANTHER" id="PTHR30055">
    <property type="entry name" value="HTH-TYPE TRANSCRIPTIONAL REGULATOR RUTR"/>
    <property type="match status" value="1"/>
</dbReference>
<feature type="domain" description="HTH tetR-type" evidence="6">
    <location>
        <begin position="14"/>
        <end position="73"/>
    </location>
</feature>
<keyword evidence="8" id="KW-1185">Reference proteome</keyword>
<dbReference type="PANTHER" id="PTHR30055:SF234">
    <property type="entry name" value="HTH-TYPE TRANSCRIPTIONAL REGULATOR BETI"/>
    <property type="match status" value="1"/>
</dbReference>
<dbReference type="RefSeq" id="WP_348947612.1">
    <property type="nucleotide sequence ID" value="NZ_JBDZYD010000001.1"/>
</dbReference>
<dbReference type="InterPro" id="IPR049445">
    <property type="entry name" value="TetR_SbtR-like_C"/>
</dbReference>
<comment type="caution">
    <text evidence="7">The sequence shown here is derived from an EMBL/GenBank/DDBJ whole genome shotgun (WGS) entry which is preliminary data.</text>
</comment>
<dbReference type="Proteomes" id="UP001440984">
    <property type="component" value="Unassembled WGS sequence"/>
</dbReference>
<dbReference type="Pfam" id="PF21597">
    <property type="entry name" value="TetR_C_43"/>
    <property type="match status" value="1"/>
</dbReference>
<dbReference type="InterPro" id="IPR009057">
    <property type="entry name" value="Homeodomain-like_sf"/>
</dbReference>
<dbReference type="InterPro" id="IPR050109">
    <property type="entry name" value="HTH-type_TetR-like_transc_reg"/>
</dbReference>
<evidence type="ECO:0000256" key="4">
    <source>
        <dbReference type="PROSITE-ProRule" id="PRU00335"/>
    </source>
</evidence>
<dbReference type="PROSITE" id="PS50977">
    <property type="entry name" value="HTH_TETR_2"/>
    <property type="match status" value="1"/>
</dbReference>
<keyword evidence="3" id="KW-0804">Transcription</keyword>
<reference evidence="7 8" key="1">
    <citation type="submission" date="2024-05" db="EMBL/GenBank/DDBJ databases">
        <authorList>
            <person name="Zhao H."/>
            <person name="Xu Y."/>
            <person name="Lin S."/>
            <person name="Spain J.C."/>
            <person name="Zhou N.-Y."/>
        </authorList>
    </citation>
    <scope>NUCLEOTIDE SEQUENCE [LARGE SCALE GENOMIC DNA]</scope>
    <source>
        <strain evidence="7 8">NEAU-NG30</strain>
    </source>
</reference>
<keyword evidence="2 4" id="KW-0238">DNA-binding</keyword>
<sequence>MTAETPRRPRADAARNSGKILRAAREAYAEIGPDAPMEEIARRAGVGIATLYRHFPNKEELATAALEQKAAEEMSPAIDRALADDDPMRGMTALLEAMASLGSREHSTFAAVRHYGSLSPEISTPYYEALLVLVRRAQLAGLVRADLVPDDLHRITVMLLSVLWTMPPASEGWKRYVTLVLDGLSPARPSSLPPAAPLWHPEKRDTRPA</sequence>
<dbReference type="PRINTS" id="PR00455">
    <property type="entry name" value="HTHTETR"/>
</dbReference>
<evidence type="ECO:0000256" key="1">
    <source>
        <dbReference type="ARBA" id="ARBA00023015"/>
    </source>
</evidence>
<evidence type="ECO:0000313" key="7">
    <source>
        <dbReference type="EMBL" id="MEQ0558293.1"/>
    </source>
</evidence>
<dbReference type="InterPro" id="IPR001647">
    <property type="entry name" value="HTH_TetR"/>
</dbReference>
<gene>
    <name evidence="7" type="ORF">ABJI51_04355</name>
</gene>
<feature type="DNA-binding region" description="H-T-H motif" evidence="4">
    <location>
        <begin position="36"/>
        <end position="55"/>
    </location>
</feature>
<evidence type="ECO:0000256" key="2">
    <source>
        <dbReference type="ARBA" id="ARBA00023125"/>
    </source>
</evidence>
<dbReference type="EMBL" id="JBDZYD010000001">
    <property type="protein sequence ID" value="MEQ0558293.1"/>
    <property type="molecule type" value="Genomic_DNA"/>
</dbReference>
<evidence type="ECO:0000256" key="3">
    <source>
        <dbReference type="ARBA" id="ARBA00023163"/>
    </source>
</evidence>
<dbReference type="Pfam" id="PF00440">
    <property type="entry name" value="TetR_N"/>
    <property type="match status" value="1"/>
</dbReference>
<dbReference type="SUPFAM" id="SSF48498">
    <property type="entry name" value="Tetracyclin repressor-like, C-terminal domain"/>
    <property type="match status" value="1"/>
</dbReference>
<proteinExistence type="predicted"/>
<evidence type="ECO:0000256" key="5">
    <source>
        <dbReference type="SAM" id="MobiDB-lite"/>
    </source>
</evidence>
<organism evidence="7 8">
    <name type="scientific">Amycolatopsis melonis</name>
    <dbReference type="NCBI Taxonomy" id="3156488"/>
    <lineage>
        <taxon>Bacteria</taxon>
        <taxon>Bacillati</taxon>
        <taxon>Actinomycetota</taxon>
        <taxon>Actinomycetes</taxon>
        <taxon>Pseudonocardiales</taxon>
        <taxon>Pseudonocardiaceae</taxon>
        <taxon>Amycolatopsis</taxon>
    </lineage>
</organism>